<feature type="chain" id="PRO_5008291781" evidence="12">
    <location>
        <begin position="17"/>
        <end position="365"/>
    </location>
</feature>
<keyword evidence="7" id="KW-0119">Carbohydrate metabolism</keyword>
<evidence type="ECO:0000256" key="11">
    <source>
        <dbReference type="SAM" id="MobiDB-lite"/>
    </source>
</evidence>
<proteinExistence type="inferred from homology"/>
<dbReference type="EMBL" id="LXTC01000001">
    <property type="protein sequence ID" value="OBA22844.1"/>
    <property type="molecule type" value="Genomic_DNA"/>
</dbReference>
<evidence type="ECO:0000256" key="10">
    <source>
        <dbReference type="ARBA" id="ARBA00023326"/>
    </source>
</evidence>
<evidence type="ECO:0000313" key="14">
    <source>
        <dbReference type="Proteomes" id="UP000092555"/>
    </source>
</evidence>
<dbReference type="GO" id="GO:0031505">
    <property type="term" value="P:fungal-type cell wall organization"/>
    <property type="evidence" value="ECO:0007669"/>
    <property type="project" value="TreeGrafter"/>
</dbReference>
<dbReference type="Proteomes" id="UP000092555">
    <property type="component" value="Unassembled WGS sequence"/>
</dbReference>
<comment type="similarity">
    <text evidence="2">Belongs to the SUN family.</text>
</comment>
<evidence type="ECO:0000256" key="1">
    <source>
        <dbReference type="ARBA" id="ARBA00004191"/>
    </source>
</evidence>
<evidence type="ECO:0000256" key="6">
    <source>
        <dbReference type="ARBA" id="ARBA00022801"/>
    </source>
</evidence>
<dbReference type="OrthoDB" id="5339822at2759"/>
<keyword evidence="14" id="KW-1185">Reference proteome</keyword>
<keyword evidence="3" id="KW-0134">Cell wall</keyword>
<dbReference type="GO" id="GO:0009986">
    <property type="term" value="C:cell surface"/>
    <property type="evidence" value="ECO:0007669"/>
    <property type="project" value="TreeGrafter"/>
</dbReference>
<keyword evidence="10" id="KW-0624">Polysaccharide degradation</keyword>
<dbReference type="InterPro" id="IPR005556">
    <property type="entry name" value="SUN"/>
</dbReference>
<evidence type="ECO:0000256" key="5">
    <source>
        <dbReference type="ARBA" id="ARBA00022729"/>
    </source>
</evidence>
<evidence type="ECO:0000256" key="7">
    <source>
        <dbReference type="ARBA" id="ARBA00023277"/>
    </source>
</evidence>
<evidence type="ECO:0000256" key="9">
    <source>
        <dbReference type="ARBA" id="ARBA00023316"/>
    </source>
</evidence>
<evidence type="ECO:0000313" key="13">
    <source>
        <dbReference type="EMBL" id="OBA22844.1"/>
    </source>
</evidence>
<keyword evidence="9" id="KW-0961">Cell wall biogenesis/degradation</keyword>
<sequence>MKSSVALIAFLALTSGAPSRGVRHKHHDHKRDNVVTVIEYVEKVTPHATEEAFPHPTENSSEPSEVPPSPTKDASRPSEAPPSTAELSVFGDLAAFSEPHSEFEDGIHDCGTLPLGQGVIAVDWISGLTGGYTTIMNLNGDTSNVCTDGFYCSYACRAGESKTQWPFPQPESGISVGGLLCKKGKLYRPNTSEKFLCAWGKNSASFVSHIDRHIAICRTDYPGSENMNIPTFLKAGSTAPVSVVDQATYYHTFENKRTSTQYYVNNAGVSLQKGCDWGDAESKVGNWAPLTLGASFFEGLTYLSLSPNPETDGIPNFNAKIEASPGAKIVGSCSIQNGVYYSDGNVMKNGCTVTVVSGSANFVFY</sequence>
<feature type="region of interest" description="Disordered" evidence="11">
    <location>
        <begin position="47"/>
        <end position="84"/>
    </location>
</feature>
<dbReference type="RefSeq" id="XP_018713325.1">
    <property type="nucleotide sequence ID" value="XM_018858461.1"/>
</dbReference>
<dbReference type="GO" id="GO:0000422">
    <property type="term" value="P:autophagy of mitochondrion"/>
    <property type="evidence" value="ECO:0007669"/>
    <property type="project" value="EnsemblFungi"/>
</dbReference>
<comment type="caution">
    <text evidence="13">The sequence shown here is derived from an EMBL/GenBank/DDBJ whole genome shotgun (WGS) entry which is preliminary data.</text>
</comment>
<dbReference type="GO" id="GO:0000272">
    <property type="term" value="P:polysaccharide catabolic process"/>
    <property type="evidence" value="ECO:0007669"/>
    <property type="project" value="UniProtKB-KW"/>
</dbReference>
<evidence type="ECO:0000256" key="2">
    <source>
        <dbReference type="ARBA" id="ARBA00010579"/>
    </source>
</evidence>
<keyword evidence="4" id="KW-0964">Secreted</keyword>
<dbReference type="GeneID" id="30031437"/>
<reference evidence="13 14" key="1">
    <citation type="submission" date="2016-05" db="EMBL/GenBank/DDBJ databases">
        <title>Comparative genomics of biotechnologically important yeasts.</title>
        <authorList>
            <consortium name="DOE Joint Genome Institute"/>
            <person name="Riley R."/>
            <person name="Haridas S."/>
            <person name="Wolfe K.H."/>
            <person name="Lopes M.R."/>
            <person name="Hittinger C.T."/>
            <person name="Goker M."/>
            <person name="Salamov A."/>
            <person name="Wisecaver J."/>
            <person name="Long T.M."/>
            <person name="Aerts A.L."/>
            <person name="Barry K."/>
            <person name="Choi C."/>
            <person name="Clum A."/>
            <person name="Coughlan A.Y."/>
            <person name="Deshpande S."/>
            <person name="Douglass A.P."/>
            <person name="Hanson S.J."/>
            <person name="Klenk H.-P."/>
            <person name="LaButti K."/>
            <person name="Lapidus A."/>
            <person name="Lindquist E."/>
            <person name="Lipzen A."/>
            <person name="Meier-kolthoff J.P."/>
            <person name="Ohm R.A."/>
            <person name="Otillar R.P."/>
            <person name="Pangilinan J."/>
            <person name="Peng Y."/>
            <person name="Rokas A."/>
            <person name="Rosa C.A."/>
            <person name="Scheuner C."/>
            <person name="Sibirny A.A."/>
            <person name="Slot J.C."/>
            <person name="Stielow J.B."/>
            <person name="Sun H."/>
            <person name="Kurtzman C.P."/>
            <person name="Blackwell M."/>
            <person name="Grigoriev I.V."/>
            <person name="Jeffries T.W."/>
        </authorList>
    </citation>
    <scope>NUCLEOTIDE SEQUENCE [LARGE SCALE GENOMIC DNA]</scope>
    <source>
        <strain evidence="13 14">NRRL YB-4993</strain>
    </source>
</reference>
<keyword evidence="5 12" id="KW-0732">Signal</keyword>
<evidence type="ECO:0000256" key="12">
    <source>
        <dbReference type="SAM" id="SignalP"/>
    </source>
</evidence>
<protein>
    <submittedName>
        <fullName evidence="13">SUN-domain-containing protein</fullName>
    </submittedName>
</protein>
<dbReference type="PANTHER" id="PTHR31316">
    <property type="entry name" value="BETA-GLUCOSIDASE-LIKE PROTEIN NCA3, MITOCHONDRIAL-RELATED"/>
    <property type="match status" value="1"/>
</dbReference>
<accession>A0A1A0HFC3</accession>
<dbReference type="GO" id="GO:0009277">
    <property type="term" value="C:fungal-type cell wall"/>
    <property type="evidence" value="ECO:0007669"/>
    <property type="project" value="TreeGrafter"/>
</dbReference>
<dbReference type="STRING" id="869754.A0A1A0HFC3"/>
<dbReference type="InterPro" id="IPR051526">
    <property type="entry name" value="Beta-Glucosidase_SUN"/>
</dbReference>
<dbReference type="GO" id="GO:0009272">
    <property type="term" value="P:fungal-type cell wall biogenesis"/>
    <property type="evidence" value="ECO:0007669"/>
    <property type="project" value="EnsemblFungi"/>
</dbReference>
<dbReference type="GO" id="GO:0005743">
    <property type="term" value="C:mitochondrial inner membrane"/>
    <property type="evidence" value="ECO:0007669"/>
    <property type="project" value="EnsemblFungi"/>
</dbReference>
<evidence type="ECO:0000256" key="4">
    <source>
        <dbReference type="ARBA" id="ARBA00022525"/>
    </source>
</evidence>
<feature type="signal peptide" evidence="12">
    <location>
        <begin position="1"/>
        <end position="16"/>
    </location>
</feature>
<dbReference type="Pfam" id="PF03856">
    <property type="entry name" value="SUN"/>
    <property type="match status" value="1"/>
</dbReference>
<gene>
    <name evidence="13" type="ORF">METBIDRAFT_76007</name>
</gene>
<organism evidence="13 14">
    <name type="scientific">Metschnikowia bicuspidata var. bicuspidata NRRL YB-4993</name>
    <dbReference type="NCBI Taxonomy" id="869754"/>
    <lineage>
        <taxon>Eukaryota</taxon>
        <taxon>Fungi</taxon>
        <taxon>Dikarya</taxon>
        <taxon>Ascomycota</taxon>
        <taxon>Saccharomycotina</taxon>
        <taxon>Pichiomycetes</taxon>
        <taxon>Metschnikowiaceae</taxon>
        <taxon>Metschnikowia</taxon>
    </lineage>
</organism>
<keyword evidence="8" id="KW-0326">Glycosidase</keyword>
<name>A0A1A0HFC3_9ASCO</name>
<evidence type="ECO:0000256" key="8">
    <source>
        <dbReference type="ARBA" id="ARBA00023295"/>
    </source>
</evidence>
<dbReference type="PANTHER" id="PTHR31316:SF0">
    <property type="entry name" value="SECRETED BETA-GLUCOSIDASE SIM1-RELATED"/>
    <property type="match status" value="1"/>
</dbReference>
<comment type="subcellular location">
    <subcellularLocation>
        <location evidence="1">Secreted</location>
        <location evidence="1">Cell wall</location>
    </subcellularLocation>
</comment>
<dbReference type="AlphaFoldDB" id="A0A1A0HFC3"/>
<evidence type="ECO:0000256" key="3">
    <source>
        <dbReference type="ARBA" id="ARBA00022512"/>
    </source>
</evidence>
<dbReference type="GO" id="GO:0016798">
    <property type="term" value="F:hydrolase activity, acting on glycosyl bonds"/>
    <property type="evidence" value="ECO:0007669"/>
    <property type="project" value="UniProtKB-KW"/>
</dbReference>
<keyword evidence="6" id="KW-0378">Hydrolase</keyword>